<reference evidence="2 3" key="1">
    <citation type="submission" date="2019-03" db="EMBL/GenBank/DDBJ databases">
        <title>Single cell metagenomics reveals metabolic interactions within the superorganism composed of flagellate Streblomastix strix and complex community of Bacteroidetes bacteria on its surface.</title>
        <authorList>
            <person name="Treitli S.C."/>
            <person name="Kolisko M."/>
            <person name="Husnik F."/>
            <person name="Keeling P."/>
            <person name="Hampl V."/>
        </authorList>
    </citation>
    <scope>NUCLEOTIDE SEQUENCE [LARGE SCALE GENOMIC DNA]</scope>
    <source>
        <strain evidence="2">ST1C</strain>
    </source>
</reference>
<dbReference type="AlphaFoldDB" id="A0A5J4WZG2"/>
<dbReference type="OrthoDB" id="6140514at2759"/>
<dbReference type="Gene3D" id="3.30.70.270">
    <property type="match status" value="1"/>
</dbReference>
<dbReference type="InterPro" id="IPR000477">
    <property type="entry name" value="RT_dom"/>
</dbReference>
<organism evidence="2 3">
    <name type="scientific">Streblomastix strix</name>
    <dbReference type="NCBI Taxonomy" id="222440"/>
    <lineage>
        <taxon>Eukaryota</taxon>
        <taxon>Metamonada</taxon>
        <taxon>Preaxostyla</taxon>
        <taxon>Oxymonadida</taxon>
        <taxon>Streblomastigidae</taxon>
        <taxon>Streblomastix</taxon>
    </lineage>
</organism>
<dbReference type="PROSITE" id="PS50878">
    <property type="entry name" value="RT_POL"/>
    <property type="match status" value="1"/>
</dbReference>
<accession>A0A5J4WZG2</accession>
<dbReference type="PANTHER" id="PTHR33050">
    <property type="entry name" value="REVERSE TRANSCRIPTASE DOMAIN-CONTAINING PROTEIN"/>
    <property type="match status" value="1"/>
</dbReference>
<name>A0A5J4WZG2_9EUKA</name>
<dbReference type="InterPro" id="IPR043128">
    <property type="entry name" value="Rev_trsase/Diguanyl_cyclase"/>
</dbReference>
<evidence type="ECO:0000313" key="2">
    <source>
        <dbReference type="EMBL" id="KAA6399922.1"/>
    </source>
</evidence>
<dbReference type="Proteomes" id="UP000324800">
    <property type="component" value="Unassembled WGS sequence"/>
</dbReference>
<dbReference type="EMBL" id="SNRW01000654">
    <property type="protein sequence ID" value="KAA6399922.1"/>
    <property type="molecule type" value="Genomic_DNA"/>
</dbReference>
<dbReference type="PANTHER" id="PTHR33050:SF7">
    <property type="entry name" value="RIBONUCLEASE H"/>
    <property type="match status" value="1"/>
</dbReference>
<evidence type="ECO:0000313" key="3">
    <source>
        <dbReference type="Proteomes" id="UP000324800"/>
    </source>
</evidence>
<evidence type="ECO:0000259" key="1">
    <source>
        <dbReference type="PROSITE" id="PS50878"/>
    </source>
</evidence>
<dbReference type="SUPFAM" id="SSF56672">
    <property type="entry name" value="DNA/RNA polymerases"/>
    <property type="match status" value="1"/>
</dbReference>
<gene>
    <name evidence="2" type="ORF">EZS28_004551</name>
</gene>
<dbReference type="InterPro" id="IPR043502">
    <property type="entry name" value="DNA/RNA_pol_sf"/>
</dbReference>
<dbReference type="InterPro" id="IPR052055">
    <property type="entry name" value="Hepadnavirus_pol/RT"/>
</dbReference>
<feature type="domain" description="Reverse transcriptase" evidence="1">
    <location>
        <begin position="1"/>
        <end position="136"/>
    </location>
</feature>
<comment type="caution">
    <text evidence="2">The sequence shown here is derived from an EMBL/GenBank/DDBJ whole genome shotgun (WGS) entry which is preliminary data.</text>
</comment>
<dbReference type="Pfam" id="PF00078">
    <property type="entry name" value="RVT_1"/>
    <property type="match status" value="1"/>
</dbReference>
<sequence>MEDQRTLRDNLQHNDLVSTLGLKSAYLHVPMAEESSKYFGFKYNNQYYRQKTLCFGHTSAPHIFIQLMRLIISQLRPRIRTVSYLGDFAFLFTTESEALAGIKEIILLFRKLGLTIEWNKSNLIPSHQFTYLGFDWDTSKMIVSPSKKRIQKATNKVSQRLKKELLLWENRLLLDFALSIIPFHQDATLTTDASQDVKFSFMSIAWALPRLIDFFYSLEVIQHYVSFFEYHLLFLFCIIINYFDSNNSFVLLFPSCIKLFQIHLFQVS</sequence>
<proteinExistence type="predicted"/>
<protein>
    <recommendedName>
        <fullName evidence="1">Reverse transcriptase domain-containing protein</fullName>
    </recommendedName>
</protein>